<dbReference type="EMBL" id="JANKHH010000007">
    <property type="protein sequence ID" value="MCR2834696.1"/>
    <property type="molecule type" value="Genomic_DNA"/>
</dbReference>
<dbReference type="EC" id="3.1.1.61" evidence="3"/>
<dbReference type="Pfam" id="PF01339">
    <property type="entry name" value="CheB_methylest"/>
    <property type="match status" value="1"/>
</dbReference>
<dbReference type="InterPro" id="IPR035909">
    <property type="entry name" value="CheB_C"/>
</dbReference>
<organism evidence="9 10">
    <name type="scientific">Parerythrobacter lacustris</name>
    <dbReference type="NCBI Taxonomy" id="2969984"/>
    <lineage>
        <taxon>Bacteria</taxon>
        <taxon>Pseudomonadati</taxon>
        <taxon>Pseudomonadota</taxon>
        <taxon>Alphaproteobacteria</taxon>
        <taxon>Sphingomonadales</taxon>
        <taxon>Erythrobacteraceae</taxon>
        <taxon>Parerythrobacter</taxon>
    </lineage>
</organism>
<reference evidence="9 10" key="1">
    <citation type="submission" date="2022-08" db="EMBL/GenBank/DDBJ databases">
        <title>Polyphasic taxonomy analysis of Qipengyuania sp.RS5-5.</title>
        <authorList>
            <person name="Xamxidin M."/>
            <person name="Wu M."/>
        </authorList>
    </citation>
    <scope>NUCLEOTIDE SEQUENCE [LARGE SCALE GENOMIC DNA]</scope>
    <source>
        <strain evidence="9 10">RS5-5</strain>
    </source>
</reference>
<dbReference type="PANTHER" id="PTHR42872:SF3">
    <property type="entry name" value="PROTEIN-GLUTAMATE METHYLESTERASE_PROTEIN-GLUTAMINE GLUTAMINASE 1"/>
    <property type="match status" value="1"/>
</dbReference>
<keyword evidence="6" id="KW-0597">Phosphoprotein</keyword>
<dbReference type="SUPFAM" id="SSF52172">
    <property type="entry name" value="CheY-like"/>
    <property type="match status" value="1"/>
</dbReference>
<dbReference type="Proteomes" id="UP001206067">
    <property type="component" value="Unassembled WGS sequence"/>
</dbReference>
<dbReference type="Pfam" id="PF00072">
    <property type="entry name" value="Response_reg"/>
    <property type="match status" value="1"/>
</dbReference>
<feature type="active site" evidence="5">
    <location>
        <position position="185"/>
    </location>
</feature>
<dbReference type="Gene3D" id="3.40.50.180">
    <property type="entry name" value="Methylesterase CheB, C-terminal domain"/>
    <property type="match status" value="1"/>
</dbReference>
<dbReference type="CDD" id="cd17541">
    <property type="entry name" value="REC_CheB-like"/>
    <property type="match status" value="1"/>
</dbReference>
<dbReference type="InterPro" id="IPR008248">
    <property type="entry name" value="CheB-like"/>
</dbReference>
<keyword evidence="2 5" id="KW-0378">Hydrolase</keyword>
<dbReference type="PROSITE" id="PS50110">
    <property type="entry name" value="RESPONSE_REGULATORY"/>
    <property type="match status" value="1"/>
</dbReference>
<dbReference type="Gene3D" id="3.40.50.2300">
    <property type="match status" value="1"/>
</dbReference>
<dbReference type="InterPro" id="IPR011006">
    <property type="entry name" value="CheY-like_superfamily"/>
</dbReference>
<accession>A0ABT1XST2</accession>
<feature type="active site" evidence="5">
    <location>
        <position position="281"/>
    </location>
</feature>
<evidence type="ECO:0000256" key="4">
    <source>
        <dbReference type="ARBA" id="ARBA00048267"/>
    </source>
</evidence>
<dbReference type="PANTHER" id="PTHR42872">
    <property type="entry name" value="PROTEIN-GLUTAMATE METHYLESTERASE/PROTEIN-GLUTAMINE GLUTAMINASE"/>
    <property type="match status" value="1"/>
</dbReference>
<evidence type="ECO:0000256" key="3">
    <source>
        <dbReference type="ARBA" id="ARBA00039140"/>
    </source>
</evidence>
<keyword evidence="9" id="KW-0808">Transferase</keyword>
<evidence type="ECO:0000259" key="8">
    <source>
        <dbReference type="PROSITE" id="PS50122"/>
    </source>
</evidence>
<dbReference type="SUPFAM" id="SSF52738">
    <property type="entry name" value="Methylesterase CheB, C-terminal domain"/>
    <property type="match status" value="1"/>
</dbReference>
<dbReference type="InterPro" id="IPR000673">
    <property type="entry name" value="Sig_transdc_resp-reg_Me-estase"/>
</dbReference>
<dbReference type="CDD" id="cd16432">
    <property type="entry name" value="CheB_Rec"/>
    <property type="match status" value="1"/>
</dbReference>
<feature type="modified residue" description="4-aspartylphosphate" evidence="6">
    <location>
        <position position="50"/>
    </location>
</feature>
<dbReference type="NCBIfam" id="NF001965">
    <property type="entry name" value="PRK00742.1"/>
    <property type="match status" value="1"/>
</dbReference>
<feature type="domain" description="CheB-type methylesterase" evidence="8">
    <location>
        <begin position="146"/>
        <end position="339"/>
    </location>
</feature>
<evidence type="ECO:0000259" key="7">
    <source>
        <dbReference type="PROSITE" id="PS50110"/>
    </source>
</evidence>
<dbReference type="GO" id="GO:0032259">
    <property type="term" value="P:methylation"/>
    <property type="evidence" value="ECO:0007669"/>
    <property type="project" value="UniProtKB-KW"/>
</dbReference>
<gene>
    <name evidence="9" type="primary">cheB</name>
    <name evidence="9" type="ORF">NSO95_12155</name>
</gene>
<sequence length="342" mass="35427">MIVDDSLTVRSVLSRTIESAGDLEVVSRVSSAELGLRELDQTMPDVVVLDLEMPGMGGFKALPKFLAASPAVKVLVVSSLTEEGAEATVAALSMGAADTMPKPQSRKFAEDFRVQLVEKIRALGGGQNSRAAGQAPPVSAPRIARPARRPRVIAIGASTGGIHALNQLLRACPASVDVPILVTQHLPGSFLPVFAKQVESASGRKAIVVDNDTIVKQGMIHIAPGHGHMTLREFAGELRVRIIEGAMPSGCTPSVDPMFESLATAVGGEALGVVLSGMGKDGAVGAKALVDAGGTIFAQDQESSAVWGMPRAVAERGLASAILPPGKLALRMAALLEAGVWK</sequence>
<dbReference type="PIRSF" id="PIRSF000876">
    <property type="entry name" value="RR_chemtxs_CheB"/>
    <property type="match status" value="1"/>
</dbReference>
<name>A0ABT1XST2_9SPHN</name>
<evidence type="ECO:0000256" key="2">
    <source>
        <dbReference type="ARBA" id="ARBA00022801"/>
    </source>
</evidence>
<keyword evidence="9" id="KW-0489">Methyltransferase</keyword>
<dbReference type="InterPro" id="IPR001789">
    <property type="entry name" value="Sig_transdc_resp-reg_receiver"/>
</dbReference>
<comment type="catalytic activity">
    <reaction evidence="4">
        <text>[protein]-L-glutamate 5-O-methyl ester + H2O = L-glutamyl-[protein] + methanol + H(+)</text>
        <dbReference type="Rhea" id="RHEA:23236"/>
        <dbReference type="Rhea" id="RHEA-COMP:10208"/>
        <dbReference type="Rhea" id="RHEA-COMP:10311"/>
        <dbReference type="ChEBI" id="CHEBI:15377"/>
        <dbReference type="ChEBI" id="CHEBI:15378"/>
        <dbReference type="ChEBI" id="CHEBI:17790"/>
        <dbReference type="ChEBI" id="CHEBI:29973"/>
        <dbReference type="ChEBI" id="CHEBI:82795"/>
        <dbReference type="EC" id="3.1.1.61"/>
    </reaction>
</comment>
<evidence type="ECO:0000313" key="10">
    <source>
        <dbReference type="Proteomes" id="UP001206067"/>
    </source>
</evidence>
<evidence type="ECO:0000256" key="5">
    <source>
        <dbReference type="PROSITE-ProRule" id="PRU00050"/>
    </source>
</evidence>
<dbReference type="GO" id="GO:0008984">
    <property type="term" value="F:protein-glutamate methylesterase activity"/>
    <property type="evidence" value="ECO:0007669"/>
    <property type="project" value="UniProtKB-EC"/>
</dbReference>
<dbReference type="RefSeq" id="WP_257596535.1">
    <property type="nucleotide sequence ID" value="NZ_JANKHH010000007.1"/>
</dbReference>
<keyword evidence="10" id="KW-1185">Reference proteome</keyword>
<comment type="caution">
    <text evidence="9">The sequence shown here is derived from an EMBL/GenBank/DDBJ whole genome shotgun (WGS) entry which is preliminary data.</text>
</comment>
<evidence type="ECO:0000256" key="1">
    <source>
        <dbReference type="ARBA" id="ARBA00022500"/>
    </source>
</evidence>
<evidence type="ECO:0000313" key="9">
    <source>
        <dbReference type="EMBL" id="MCR2834696.1"/>
    </source>
</evidence>
<dbReference type="SMART" id="SM00448">
    <property type="entry name" value="REC"/>
    <property type="match status" value="1"/>
</dbReference>
<dbReference type="GO" id="GO:0008168">
    <property type="term" value="F:methyltransferase activity"/>
    <property type="evidence" value="ECO:0007669"/>
    <property type="project" value="UniProtKB-KW"/>
</dbReference>
<feature type="domain" description="Response regulatory" evidence="7">
    <location>
        <begin position="1"/>
        <end position="117"/>
    </location>
</feature>
<keyword evidence="1 5" id="KW-0145">Chemotaxis</keyword>
<dbReference type="PROSITE" id="PS50122">
    <property type="entry name" value="CHEB"/>
    <property type="match status" value="1"/>
</dbReference>
<protein>
    <recommendedName>
        <fullName evidence="3">protein-glutamate methylesterase</fullName>
        <ecNumber evidence="3">3.1.1.61</ecNumber>
    </recommendedName>
</protein>
<feature type="active site" evidence="5">
    <location>
        <position position="158"/>
    </location>
</feature>
<evidence type="ECO:0000256" key="6">
    <source>
        <dbReference type="PROSITE-ProRule" id="PRU00169"/>
    </source>
</evidence>
<proteinExistence type="predicted"/>